<organism evidence="1 2">
    <name type="scientific">Clunio marinus</name>
    <dbReference type="NCBI Taxonomy" id="568069"/>
    <lineage>
        <taxon>Eukaryota</taxon>
        <taxon>Metazoa</taxon>
        <taxon>Ecdysozoa</taxon>
        <taxon>Arthropoda</taxon>
        <taxon>Hexapoda</taxon>
        <taxon>Insecta</taxon>
        <taxon>Pterygota</taxon>
        <taxon>Neoptera</taxon>
        <taxon>Endopterygota</taxon>
        <taxon>Diptera</taxon>
        <taxon>Nematocera</taxon>
        <taxon>Chironomoidea</taxon>
        <taxon>Chironomidae</taxon>
        <taxon>Clunio</taxon>
    </lineage>
</organism>
<reference evidence="1 2" key="1">
    <citation type="submission" date="2015-04" db="EMBL/GenBank/DDBJ databases">
        <authorList>
            <person name="Syromyatnikov M.Y."/>
            <person name="Popov V.N."/>
        </authorList>
    </citation>
    <scope>NUCLEOTIDE SEQUENCE [LARGE SCALE GENOMIC DNA]</scope>
</reference>
<dbReference type="EMBL" id="CVRI01000004">
    <property type="protein sequence ID" value="CRK87516.1"/>
    <property type="molecule type" value="Genomic_DNA"/>
</dbReference>
<name>A0A1J1HJD1_9DIPT</name>
<evidence type="ECO:0000313" key="1">
    <source>
        <dbReference type="EMBL" id="CRK87516.1"/>
    </source>
</evidence>
<keyword evidence="2" id="KW-1185">Reference proteome</keyword>
<protein>
    <submittedName>
        <fullName evidence="1">CLUMA_CG001317, isoform A</fullName>
    </submittedName>
</protein>
<dbReference type="AlphaFoldDB" id="A0A1J1HJD1"/>
<evidence type="ECO:0000313" key="2">
    <source>
        <dbReference type="Proteomes" id="UP000183832"/>
    </source>
</evidence>
<proteinExistence type="predicted"/>
<accession>A0A1J1HJD1</accession>
<sequence>MINIDDNRQANLTLTVESTDKNIYPNTFIVFVKFFFSFCQFDADLRQQLDEHKREETTPQRDELFIDVNQEFMLSTNLLLEQNTLTLTHKLLVV</sequence>
<gene>
    <name evidence="1" type="ORF">CLUMA_CG001317</name>
</gene>
<dbReference type="Proteomes" id="UP000183832">
    <property type="component" value="Unassembled WGS sequence"/>
</dbReference>